<dbReference type="AlphaFoldDB" id="F9WFW1"/>
<organism evidence="2 3">
    <name type="scientific">Trypanosoma congolense (strain IL3000)</name>
    <dbReference type="NCBI Taxonomy" id="1068625"/>
    <lineage>
        <taxon>Eukaryota</taxon>
        <taxon>Discoba</taxon>
        <taxon>Euglenozoa</taxon>
        <taxon>Kinetoplastea</taxon>
        <taxon>Metakinetoplastina</taxon>
        <taxon>Trypanosomatida</taxon>
        <taxon>Trypanosomatidae</taxon>
        <taxon>Trypanosoma</taxon>
        <taxon>Nannomonas</taxon>
    </lineage>
</organism>
<dbReference type="VEuPathDB" id="TriTrypDB:TcIL3000_0_11400"/>
<evidence type="ECO:0000256" key="1">
    <source>
        <dbReference type="SAM" id="Phobius"/>
    </source>
</evidence>
<keyword evidence="1" id="KW-0472">Membrane</keyword>
<protein>
    <submittedName>
        <fullName evidence="2">WGS project CAEQ00000000 data, annotated contig 428</fullName>
    </submittedName>
</protein>
<dbReference type="Proteomes" id="UP000000702">
    <property type="component" value="Unassembled WGS sequence"/>
</dbReference>
<name>F9WFW1_TRYCI</name>
<keyword evidence="3" id="KW-1185">Reference proteome</keyword>
<keyword evidence="1" id="KW-1133">Transmembrane helix</keyword>
<feature type="transmembrane region" description="Helical" evidence="1">
    <location>
        <begin position="21"/>
        <end position="41"/>
    </location>
</feature>
<evidence type="ECO:0000313" key="2">
    <source>
        <dbReference type="EMBL" id="CCD16191.1"/>
    </source>
</evidence>
<reference evidence="2 3" key="2">
    <citation type="journal article" date="2012" name="Proc. Natl. Acad. Sci. U.S.A.">
        <title>Antigenic diversity is generated by distinct evolutionary mechanisms in African trypanosome species.</title>
        <authorList>
            <person name="Jackson A.P."/>
            <person name="Berry A."/>
            <person name="Aslett M."/>
            <person name="Allison H.C."/>
            <person name="Burton P."/>
            <person name="Vavrova-Anderson J."/>
            <person name="Brown R."/>
            <person name="Browne H."/>
            <person name="Corton N."/>
            <person name="Hauser H."/>
            <person name="Gamble J."/>
            <person name="Gilderthorp R."/>
            <person name="Marcello L."/>
            <person name="McQuillan J."/>
            <person name="Otto T.D."/>
            <person name="Quail M.A."/>
            <person name="Sanders M.J."/>
            <person name="van Tonder A."/>
            <person name="Ginger M.L."/>
            <person name="Field M.C."/>
            <person name="Barry J.D."/>
            <person name="Hertz-Fowler C."/>
            <person name="Berriman M."/>
        </authorList>
    </citation>
    <scope>NUCLEOTIDE SEQUENCE [LARGE SCALE GENOMIC DNA]</scope>
    <source>
        <strain evidence="2 3">IL3000</strain>
    </source>
</reference>
<dbReference type="EMBL" id="CAEQ01002190">
    <property type="protein sequence ID" value="CCD16191.1"/>
    <property type="molecule type" value="Genomic_DNA"/>
</dbReference>
<gene>
    <name evidence="2" type="ORF">TCIL3000_0_11400</name>
</gene>
<sequence length="161" mass="18497">MKESYALKKSKVRYKKKNMRWFMNVVVVFVMVVGITVSGQVEVAKDDNIEHFLLLCRVYSVTKNPPVTYADAKEVFKLVDGIDDLNTSFWDEKLFNETERIQTSGKARLNLGARKENAVAQLSLNQIVQKAHKILEEIEKIKNNEKIEKAKAEFTQVIFGV</sequence>
<reference evidence="3" key="1">
    <citation type="submission" date="2011-07" db="EMBL/GenBank/DDBJ databases">
        <title>Divergent evolution of antigenic variation in African trypanosomes.</title>
        <authorList>
            <person name="Jackson A.P."/>
            <person name="Berry A."/>
            <person name="Allison H.C."/>
            <person name="Burton P."/>
            <person name="Anderson J."/>
            <person name="Aslett M."/>
            <person name="Brown R."/>
            <person name="Corton N."/>
            <person name="Harris D."/>
            <person name="Hauser H."/>
            <person name="Gamble J."/>
            <person name="Gilderthorp R."/>
            <person name="McQuillan J."/>
            <person name="Quail M.A."/>
            <person name="Sanders M."/>
            <person name="Van Tonder A."/>
            <person name="Ginger M.L."/>
            <person name="Donelson J.E."/>
            <person name="Field M.C."/>
            <person name="Barry J.D."/>
            <person name="Berriman M."/>
            <person name="Hertz-Fowler C."/>
        </authorList>
    </citation>
    <scope>NUCLEOTIDE SEQUENCE [LARGE SCALE GENOMIC DNA]</scope>
    <source>
        <strain evidence="3">IL3000</strain>
    </source>
</reference>
<evidence type="ECO:0000313" key="3">
    <source>
        <dbReference type="Proteomes" id="UP000000702"/>
    </source>
</evidence>
<proteinExistence type="predicted"/>
<accession>F9WFW1</accession>
<comment type="caution">
    <text evidence="2">The sequence shown here is derived from an EMBL/GenBank/DDBJ whole genome shotgun (WGS) entry which is preliminary data.</text>
</comment>
<keyword evidence="1" id="KW-0812">Transmembrane</keyword>